<reference evidence="2" key="2">
    <citation type="submission" date="2023-01" db="EMBL/GenBank/DDBJ databases">
        <authorList>
            <person name="Rosani U."/>
            <person name="Delmont T.O."/>
            <person name="Gaia M."/>
            <person name="Krupovic M."/>
        </authorList>
    </citation>
    <scope>NUCLEOTIDE SEQUENCE</scope>
    <source>
        <strain evidence="2">MalacoHV1/China/2018</strain>
    </source>
</reference>
<evidence type="ECO:0000313" key="2">
    <source>
        <dbReference type="EMBL" id="DBA11742.1"/>
    </source>
</evidence>
<reference evidence="2" key="1">
    <citation type="journal article" date="2023" name="Front. Mar. Sci.">
        <title>Tracing the invertebrate herpesviruses in the global sequence datasets.</title>
        <authorList>
            <person name="Rosani U."/>
            <person name="Gaia M."/>
            <person name="Delmont T.O."/>
            <person name="Krupovic M."/>
        </authorList>
    </citation>
    <scope>NUCLEOTIDE SEQUENCE</scope>
    <source>
        <strain evidence="2">MalacoHV1/China/2018</strain>
    </source>
</reference>
<keyword evidence="1" id="KW-1133">Transmembrane helix</keyword>
<dbReference type="EMBL" id="BK063092">
    <property type="protein sequence ID" value="DBA11742.1"/>
    <property type="molecule type" value="Genomic_DNA"/>
</dbReference>
<proteinExistence type="predicted"/>
<feature type="transmembrane region" description="Helical" evidence="1">
    <location>
        <begin position="44"/>
        <end position="64"/>
    </location>
</feature>
<feature type="transmembrane region" description="Helical" evidence="1">
    <location>
        <begin position="625"/>
        <end position="648"/>
    </location>
</feature>
<accession>A0AA48P7X3</accession>
<protein>
    <submittedName>
        <fullName evidence="2">ORF41</fullName>
    </submittedName>
</protein>
<keyword evidence="1" id="KW-0812">Transmembrane</keyword>
<sequence length="655" mass="75290">MKNINKNIYFYVHMFLFVNFHYHGYQFHIIIIIEIFITMEGNIFLYIVLFTVVFGTTTANQFTFEIWERNSTSNFRQTLMRATKSPANNNNFTIKNFYNRIDIVPDRDCDQTNEYWFTCVKEDNYWLISGVFTSPGDFASKARFYTSPWEMSTLNDEGIEAQEFFDTSMYQVSGENVPNFERMYITMHDVGVEGNYRIFGCSVLENNVLWRPNSIPPGKPHDLYLPFYAAGYTGIKGKYYDDVYQRYTASRFSYINHDCTDSERNNHYLIETLDQSSENATKFGHDFTCTPSSCFQPHTTFWMTAGPRSGHGEVTITEPILFKATQWPDVPNAADTYQHPSMINQMMKIFIEGVKGFNAIKTYDISVNGVIPTDQPELTENEEILAYLYTKPSCAGTVITEYHNPALSTDPTCSDARRVYTYEGAYTSGMNFMNLANGDCTDPHVVVFYKKRPEATTRRMYVIGFYQQLADMTYPNPDDRLCYNYTTKRAHFLNFPTLTRTVEDVNGWVGTVKTVPASFPNNYKQRINRCPLGDMSFTVGVPKNDPDLYRCVFIDQESVNAFQVTSAGGLVAVGSPDDIPTFSPPTTEEPTTTPEANYTIRNETLHVMNDRMKEVVLQTIYELRIIVYVGIPTGMGLFLLLLLLLLLLSYRRRQS</sequence>
<keyword evidence="1" id="KW-0472">Membrane</keyword>
<name>A0AA48P7X3_9VIRU</name>
<feature type="transmembrane region" description="Helical" evidence="1">
    <location>
        <begin position="20"/>
        <end position="37"/>
    </location>
</feature>
<organism evidence="2">
    <name type="scientific">Malaco herpesvirus 1</name>
    <dbReference type="NCBI Taxonomy" id="3031797"/>
    <lineage>
        <taxon>Viruses</taxon>
        <taxon>Duplodnaviria</taxon>
        <taxon>Heunggongvirae</taxon>
        <taxon>Peploviricota</taxon>
        <taxon>Herviviricetes</taxon>
        <taxon>Herpesvirales</taxon>
        <taxon>Malacoherpesviridae</taxon>
    </lineage>
</organism>
<evidence type="ECO:0000256" key="1">
    <source>
        <dbReference type="SAM" id="Phobius"/>
    </source>
</evidence>